<dbReference type="EMBL" id="KZ502442">
    <property type="protein sequence ID" value="PKU78700.1"/>
    <property type="molecule type" value="Genomic_DNA"/>
</dbReference>
<organism evidence="3 4">
    <name type="scientific">Dendrobium catenatum</name>
    <dbReference type="NCBI Taxonomy" id="906689"/>
    <lineage>
        <taxon>Eukaryota</taxon>
        <taxon>Viridiplantae</taxon>
        <taxon>Streptophyta</taxon>
        <taxon>Embryophyta</taxon>
        <taxon>Tracheophyta</taxon>
        <taxon>Spermatophyta</taxon>
        <taxon>Magnoliopsida</taxon>
        <taxon>Liliopsida</taxon>
        <taxon>Asparagales</taxon>
        <taxon>Orchidaceae</taxon>
        <taxon>Epidendroideae</taxon>
        <taxon>Malaxideae</taxon>
        <taxon>Dendrobiinae</taxon>
        <taxon>Dendrobium</taxon>
    </lineage>
</organism>
<feature type="repeat" description="PPR" evidence="2">
    <location>
        <begin position="421"/>
        <end position="455"/>
    </location>
</feature>
<dbReference type="PANTHER" id="PTHR47926:SF457">
    <property type="entry name" value="PENTACOTRIPEPTIDE-REPEAT REGION OF PRORP DOMAIN-CONTAINING PROTEIN"/>
    <property type="match status" value="1"/>
</dbReference>
<dbReference type="Pfam" id="PF20431">
    <property type="entry name" value="E_motif"/>
    <property type="match status" value="1"/>
</dbReference>
<evidence type="ECO:0000256" key="1">
    <source>
        <dbReference type="ARBA" id="ARBA00022737"/>
    </source>
</evidence>
<name>A0A2I0WSS0_9ASPA</name>
<keyword evidence="1" id="KW-0677">Repeat</keyword>
<reference evidence="3 4" key="1">
    <citation type="journal article" date="2016" name="Sci. Rep.">
        <title>The Dendrobium catenatum Lindl. genome sequence provides insights into polysaccharide synthase, floral development and adaptive evolution.</title>
        <authorList>
            <person name="Zhang G.Q."/>
            <person name="Xu Q."/>
            <person name="Bian C."/>
            <person name="Tsai W.C."/>
            <person name="Yeh C.M."/>
            <person name="Liu K.W."/>
            <person name="Yoshida K."/>
            <person name="Zhang L.S."/>
            <person name="Chang S.B."/>
            <person name="Chen F."/>
            <person name="Shi Y."/>
            <person name="Su Y.Y."/>
            <person name="Zhang Y.Q."/>
            <person name="Chen L.J."/>
            <person name="Yin Y."/>
            <person name="Lin M."/>
            <person name="Huang H."/>
            <person name="Deng H."/>
            <person name="Wang Z.W."/>
            <person name="Zhu S.L."/>
            <person name="Zhao X."/>
            <person name="Deng C."/>
            <person name="Niu S.C."/>
            <person name="Huang J."/>
            <person name="Wang M."/>
            <person name="Liu G.H."/>
            <person name="Yang H.J."/>
            <person name="Xiao X.J."/>
            <person name="Hsiao Y.Y."/>
            <person name="Wu W.L."/>
            <person name="Chen Y.Y."/>
            <person name="Mitsuda N."/>
            <person name="Ohme-Takagi M."/>
            <person name="Luo Y.B."/>
            <person name="Van de Peer Y."/>
            <person name="Liu Z.J."/>
        </authorList>
    </citation>
    <scope>NUCLEOTIDE SEQUENCE [LARGE SCALE GENOMIC DNA]</scope>
    <source>
        <tissue evidence="3">The whole plant</tissue>
    </source>
</reference>
<dbReference type="SUPFAM" id="SSF48452">
    <property type="entry name" value="TPR-like"/>
    <property type="match status" value="1"/>
</dbReference>
<feature type="repeat" description="PPR" evidence="2">
    <location>
        <begin position="249"/>
        <end position="283"/>
    </location>
</feature>
<proteinExistence type="predicted"/>
<evidence type="ECO:0000313" key="4">
    <source>
        <dbReference type="Proteomes" id="UP000233837"/>
    </source>
</evidence>
<dbReference type="Proteomes" id="UP000233837">
    <property type="component" value="Unassembled WGS sequence"/>
</dbReference>
<dbReference type="GO" id="GO:0003723">
    <property type="term" value="F:RNA binding"/>
    <property type="evidence" value="ECO:0007669"/>
    <property type="project" value="InterPro"/>
</dbReference>
<sequence>MARRWSRAEEDRIASLVDLCAGTTRQLKQIHSHVVAIGQSQNNFVAAKLVRTFAELGSLEHARAIVDDLISPNIFVWTALIRGYSLHPCLDNSGSHQAISLYERLRQFYPAVKPLSFTLSSVLKACAQLRALGEGGQIHSNVFKHGFLVDSRVQTTLIELYGKCGHLRDARKVFEEVVTRGELDIQAWNTLVVAYAEAGDMETARNLFEQMPVKNTHSYIAMINGYAAVSKMNLARQLLDELFSSNEKNSVVFTAMITGYAKSGDLLAARQMFDEINNKDVASWNAMITAYTHAGLTEEAVALFHLMLDISNGQNAHPNPTTIATIASAFAQSGSPSQASFLQAYVDHHGTELLNGHTIAALIDLHSKCGNIDKAYNLFCRWKQKDLVCYSAMIAGFGIHGCAEKAIKLFEEIQEANSKPDAICFVSLLSACSHSGMVKEGKKYFELMRSKYCITPTAEHYMCLVDLLGRAGMVEEAYRLITEGMLVGVRPNAGVWGALLSACRSYCNVEIGEIAARWLIEIEPENSGNYVLLSNIYAKVRRWDEVAWVRAAMRRKGIRKEPGWSLVEMEGGRRSKFITGEAYDMELEAVLVALSWELEDYGYIPNMDEIED</sequence>
<dbReference type="GO" id="GO:0009451">
    <property type="term" value="P:RNA modification"/>
    <property type="evidence" value="ECO:0007669"/>
    <property type="project" value="InterPro"/>
</dbReference>
<evidence type="ECO:0000256" key="2">
    <source>
        <dbReference type="PROSITE-ProRule" id="PRU00708"/>
    </source>
</evidence>
<evidence type="ECO:0000313" key="3">
    <source>
        <dbReference type="EMBL" id="PKU78700.1"/>
    </source>
</evidence>
<dbReference type="InterPro" id="IPR046848">
    <property type="entry name" value="E_motif"/>
</dbReference>
<dbReference type="NCBIfam" id="TIGR00756">
    <property type="entry name" value="PPR"/>
    <property type="match status" value="5"/>
</dbReference>
<dbReference type="InterPro" id="IPR002885">
    <property type="entry name" value="PPR_rpt"/>
</dbReference>
<dbReference type="InterPro" id="IPR011990">
    <property type="entry name" value="TPR-like_helical_dom_sf"/>
</dbReference>
<feature type="repeat" description="PPR" evidence="2">
    <location>
        <begin position="386"/>
        <end position="420"/>
    </location>
</feature>
<reference evidence="3 4" key="2">
    <citation type="journal article" date="2017" name="Nature">
        <title>The Apostasia genome and the evolution of orchids.</title>
        <authorList>
            <person name="Zhang G.Q."/>
            <person name="Liu K.W."/>
            <person name="Li Z."/>
            <person name="Lohaus R."/>
            <person name="Hsiao Y.Y."/>
            <person name="Niu S.C."/>
            <person name="Wang J.Y."/>
            <person name="Lin Y.C."/>
            <person name="Xu Q."/>
            <person name="Chen L.J."/>
            <person name="Yoshida K."/>
            <person name="Fujiwara S."/>
            <person name="Wang Z.W."/>
            <person name="Zhang Y.Q."/>
            <person name="Mitsuda N."/>
            <person name="Wang M."/>
            <person name="Liu G.H."/>
            <person name="Pecoraro L."/>
            <person name="Huang H.X."/>
            <person name="Xiao X.J."/>
            <person name="Lin M."/>
            <person name="Wu X.Y."/>
            <person name="Wu W.L."/>
            <person name="Chen Y.Y."/>
            <person name="Chang S.B."/>
            <person name="Sakamoto S."/>
            <person name="Ohme-Takagi M."/>
            <person name="Yagi M."/>
            <person name="Zeng S.J."/>
            <person name="Shen C.Y."/>
            <person name="Yeh C.M."/>
            <person name="Luo Y.B."/>
            <person name="Tsai W.C."/>
            <person name="Van de Peer Y."/>
            <person name="Liu Z.J."/>
        </authorList>
    </citation>
    <scope>NUCLEOTIDE SEQUENCE [LARGE SCALE GENOMIC DNA]</scope>
    <source>
        <tissue evidence="3">The whole plant</tissue>
    </source>
</reference>
<dbReference type="Pfam" id="PF13041">
    <property type="entry name" value="PPR_2"/>
    <property type="match status" value="1"/>
</dbReference>
<accession>A0A2I0WSS0</accession>
<dbReference type="PROSITE" id="PS51375">
    <property type="entry name" value="PPR"/>
    <property type="match status" value="4"/>
</dbReference>
<protein>
    <submittedName>
        <fullName evidence="3">Pentatricopeptide repeat-containing protein</fullName>
    </submittedName>
</protein>
<dbReference type="Pfam" id="PF01535">
    <property type="entry name" value="PPR"/>
    <property type="match status" value="6"/>
</dbReference>
<feature type="repeat" description="PPR" evidence="2">
    <location>
        <begin position="184"/>
        <end position="218"/>
    </location>
</feature>
<dbReference type="InterPro" id="IPR046960">
    <property type="entry name" value="PPR_At4g14850-like_plant"/>
</dbReference>
<dbReference type="AlphaFoldDB" id="A0A2I0WSS0"/>
<gene>
    <name evidence="3" type="primary">PCMP-H43</name>
    <name evidence="3" type="ORF">MA16_Dca000043</name>
</gene>
<dbReference type="PANTHER" id="PTHR47926">
    <property type="entry name" value="PENTATRICOPEPTIDE REPEAT-CONTAINING PROTEIN"/>
    <property type="match status" value="1"/>
</dbReference>
<dbReference type="FunFam" id="1.25.40.10:FF:000090">
    <property type="entry name" value="Pentatricopeptide repeat-containing protein, chloroplastic"/>
    <property type="match status" value="1"/>
</dbReference>
<keyword evidence="4" id="KW-1185">Reference proteome</keyword>
<dbReference type="Gene3D" id="1.25.40.10">
    <property type="entry name" value="Tetratricopeptide repeat domain"/>
    <property type="match status" value="4"/>
</dbReference>